<organism evidence="1 2">
    <name type="scientific">Humidesulfovibrio mexicanus</name>
    <dbReference type="NCBI Taxonomy" id="147047"/>
    <lineage>
        <taxon>Bacteria</taxon>
        <taxon>Pseudomonadati</taxon>
        <taxon>Thermodesulfobacteriota</taxon>
        <taxon>Desulfovibrionia</taxon>
        <taxon>Desulfovibrionales</taxon>
        <taxon>Desulfovibrionaceae</taxon>
        <taxon>Humidesulfovibrio</taxon>
    </lineage>
</organism>
<name>A0A239ATK8_9BACT</name>
<evidence type="ECO:0000313" key="2">
    <source>
        <dbReference type="Proteomes" id="UP000198324"/>
    </source>
</evidence>
<proteinExistence type="predicted"/>
<accession>A0A239ATK8</accession>
<dbReference type="RefSeq" id="WP_089274426.1">
    <property type="nucleotide sequence ID" value="NZ_FZOC01000004.1"/>
</dbReference>
<gene>
    <name evidence="1" type="ORF">SAMN04488503_2217</name>
</gene>
<keyword evidence="2" id="KW-1185">Reference proteome</keyword>
<dbReference type="Proteomes" id="UP000198324">
    <property type="component" value="Unassembled WGS sequence"/>
</dbReference>
<dbReference type="EMBL" id="FZOC01000004">
    <property type="protein sequence ID" value="SNR99036.1"/>
    <property type="molecule type" value="Genomic_DNA"/>
</dbReference>
<reference evidence="1 2" key="1">
    <citation type="submission" date="2017-06" db="EMBL/GenBank/DDBJ databases">
        <authorList>
            <person name="Kim H.J."/>
            <person name="Triplett B.A."/>
        </authorList>
    </citation>
    <scope>NUCLEOTIDE SEQUENCE [LARGE SCALE GENOMIC DNA]</scope>
    <source>
        <strain evidence="1 2">DSM 13116</strain>
    </source>
</reference>
<evidence type="ECO:0000313" key="1">
    <source>
        <dbReference type="EMBL" id="SNR99036.1"/>
    </source>
</evidence>
<sequence>MEKLIHLDLYDGRRDEDFADIECRECAYFGHTCANAVVVLEAMRSRGNDMSIPVFDFTPDGDRNASQCPGMWPSRNYLRNTAQDRALELAEQRSAAQHQWDVGSVKGYGTGGL</sequence>
<protein>
    <submittedName>
        <fullName evidence="1">Uncharacterized protein</fullName>
    </submittedName>
</protein>
<dbReference type="AlphaFoldDB" id="A0A239ATK8"/>